<keyword evidence="6" id="KW-0802">TPR repeat</keyword>
<protein>
    <recommendedName>
        <fullName evidence="2">peptidylprolyl isomerase</fullName>
        <ecNumber evidence="2">5.2.1.8</ecNumber>
    </recommendedName>
</protein>
<evidence type="ECO:0000256" key="3">
    <source>
        <dbReference type="ARBA" id="ARBA00023110"/>
    </source>
</evidence>
<dbReference type="EMBL" id="FR824212">
    <property type="protein sequence ID" value="CCA22773.1"/>
    <property type="molecule type" value="Genomic_DNA"/>
</dbReference>
<organism evidence="10">
    <name type="scientific">Albugo laibachii Nc14</name>
    <dbReference type="NCBI Taxonomy" id="890382"/>
    <lineage>
        <taxon>Eukaryota</taxon>
        <taxon>Sar</taxon>
        <taxon>Stramenopiles</taxon>
        <taxon>Oomycota</taxon>
        <taxon>Peronosporomycetes</taxon>
        <taxon>Albuginales</taxon>
        <taxon>Albuginaceae</taxon>
        <taxon>Albugo</taxon>
    </lineage>
</organism>
<evidence type="ECO:0000256" key="2">
    <source>
        <dbReference type="ARBA" id="ARBA00013194"/>
    </source>
</evidence>
<dbReference type="InterPro" id="IPR019734">
    <property type="entry name" value="TPR_rpt"/>
</dbReference>
<evidence type="ECO:0000256" key="4">
    <source>
        <dbReference type="ARBA" id="ARBA00023235"/>
    </source>
</evidence>
<dbReference type="GO" id="GO:0003723">
    <property type="term" value="F:RNA binding"/>
    <property type="evidence" value="ECO:0007669"/>
    <property type="project" value="UniProtKB-UniRule"/>
</dbReference>
<name>F0WN84_9STRA</name>
<keyword evidence="7" id="KW-0175">Coiled coil</keyword>
<keyword evidence="3" id="KW-0697">Rotamase</keyword>
<reference evidence="10" key="1">
    <citation type="journal article" date="2011" name="PLoS Biol.">
        <title>Gene gain and loss during evolution of obligate parasitism in the white rust pathogen of Arabidopsis thaliana.</title>
        <authorList>
            <person name="Kemen E."/>
            <person name="Gardiner A."/>
            <person name="Schultz-Larsen T."/>
            <person name="Kemen A.C."/>
            <person name="Balmuth A.L."/>
            <person name="Robert-Seilaniantz A."/>
            <person name="Bailey K."/>
            <person name="Holub E."/>
            <person name="Studholme D.J."/>
            <person name="Maclean D."/>
            <person name="Jones J.D."/>
        </authorList>
    </citation>
    <scope>NUCLEOTIDE SEQUENCE</scope>
</reference>
<sequence>MQYSPTVLAELQHALHQCDSDTLSMLRPIISLKSVQQLLISFVHETSQTLQDHLDQPHVRQLLEQIRSQDPLTHNADKDLDRIFGEKIDEFQRKQRESMNVLQSAEIAPSEVLDDALKVARDSHEEGKLKFKNGECYGAMNAFKRSIQSLLRYQRNENWGNDIVVSEWEEEMQRHYTTLCCNIAMCAIKLHDLSALREYTNLALAVEPACFKALYARAKLLLMEHLYEEAAQVVETALEFHPENDALKRFKKSIISSEEKFDQQQEEFKAHVASQLEEERKKNEAQRLKEKKTAAEKISEAVDIPLPSLGEEDTAVQRLHVYFQRIRHQLVIDLVQLHSPEKGEMPLFACSVVDATTKEVLVAGVEASSKKVAKKDAVIQSIVRLWEKKSAPGQLTPTEATIWQAYQSERSRDTSEKELSKKLEGAMEQYSITPERTTSVTAPTTAAVDSRKDGTSLAKEEAKEVDNLQTTEAESKEGENMRTAERDHKEGGISRTPHMVSHYESQVSSMMLLNQLVAQKKLSVDIQIRDLVSPKQPANFECVMILESRFTGSACAISKKKAKALAAEKIIQMAVDNNLIKFPTSYRGRFHVDASESLPSE</sequence>
<feature type="compositionally biased region" description="Low complexity" evidence="8">
    <location>
        <begin position="436"/>
        <end position="448"/>
    </location>
</feature>
<dbReference type="SUPFAM" id="SSF48452">
    <property type="entry name" value="TPR-like"/>
    <property type="match status" value="1"/>
</dbReference>
<reference evidence="10" key="2">
    <citation type="submission" date="2011-02" db="EMBL/GenBank/DDBJ databases">
        <authorList>
            <person name="MacLean D."/>
        </authorList>
    </citation>
    <scope>NUCLEOTIDE SEQUENCE</scope>
</reference>
<accession>F0WN84</accession>
<dbReference type="Gene3D" id="3.30.160.20">
    <property type="match status" value="1"/>
</dbReference>
<feature type="repeat" description="TPR" evidence="6">
    <location>
        <begin position="211"/>
        <end position="244"/>
    </location>
</feature>
<dbReference type="PANTHER" id="PTHR46512">
    <property type="entry name" value="PEPTIDYLPROLYL ISOMERASE"/>
    <property type="match status" value="1"/>
</dbReference>
<evidence type="ECO:0000313" key="10">
    <source>
        <dbReference type="EMBL" id="CCA22773.1"/>
    </source>
</evidence>
<evidence type="ECO:0000259" key="9">
    <source>
        <dbReference type="PROSITE" id="PS50137"/>
    </source>
</evidence>
<dbReference type="PANTHER" id="PTHR46512:SF9">
    <property type="entry name" value="PEPTIDYLPROLYL ISOMERASE"/>
    <property type="match status" value="1"/>
</dbReference>
<feature type="coiled-coil region" evidence="7">
    <location>
        <begin position="247"/>
        <end position="298"/>
    </location>
</feature>
<dbReference type="AlphaFoldDB" id="F0WN84"/>
<evidence type="ECO:0000256" key="5">
    <source>
        <dbReference type="PROSITE-ProRule" id="PRU00266"/>
    </source>
</evidence>
<dbReference type="SUPFAM" id="SSF54768">
    <property type="entry name" value="dsRNA-binding domain-like"/>
    <property type="match status" value="1"/>
</dbReference>
<dbReference type="Pfam" id="PF00035">
    <property type="entry name" value="dsrm"/>
    <property type="match status" value="1"/>
</dbReference>
<evidence type="ECO:0000256" key="1">
    <source>
        <dbReference type="ARBA" id="ARBA00000971"/>
    </source>
</evidence>
<dbReference type="InterPro" id="IPR050754">
    <property type="entry name" value="FKBP4/5/8-like"/>
</dbReference>
<gene>
    <name evidence="10" type="primary">AlNc14C167G7916</name>
    <name evidence="10" type="ORF">ALNC14_089160</name>
</gene>
<dbReference type="InterPro" id="IPR011990">
    <property type="entry name" value="TPR-like_helical_dom_sf"/>
</dbReference>
<comment type="catalytic activity">
    <reaction evidence="1">
        <text>[protein]-peptidylproline (omega=180) = [protein]-peptidylproline (omega=0)</text>
        <dbReference type="Rhea" id="RHEA:16237"/>
        <dbReference type="Rhea" id="RHEA-COMP:10747"/>
        <dbReference type="Rhea" id="RHEA-COMP:10748"/>
        <dbReference type="ChEBI" id="CHEBI:83833"/>
        <dbReference type="ChEBI" id="CHEBI:83834"/>
        <dbReference type="EC" id="5.2.1.8"/>
    </reaction>
</comment>
<dbReference type="EC" id="5.2.1.8" evidence="2"/>
<dbReference type="PROSITE" id="PS50137">
    <property type="entry name" value="DS_RBD"/>
    <property type="match status" value="1"/>
</dbReference>
<evidence type="ECO:0000256" key="6">
    <source>
        <dbReference type="PROSITE-ProRule" id="PRU00339"/>
    </source>
</evidence>
<feature type="region of interest" description="Disordered" evidence="8">
    <location>
        <begin position="436"/>
        <end position="496"/>
    </location>
</feature>
<feature type="domain" description="DRBM" evidence="9">
    <location>
        <begin position="508"/>
        <end position="576"/>
    </location>
</feature>
<dbReference type="InterPro" id="IPR014720">
    <property type="entry name" value="dsRBD_dom"/>
</dbReference>
<feature type="compositionally biased region" description="Basic and acidic residues" evidence="8">
    <location>
        <begin position="473"/>
        <end position="492"/>
    </location>
</feature>
<keyword evidence="4" id="KW-0413">Isomerase</keyword>
<evidence type="ECO:0000256" key="8">
    <source>
        <dbReference type="SAM" id="MobiDB-lite"/>
    </source>
</evidence>
<feature type="compositionally biased region" description="Basic and acidic residues" evidence="8">
    <location>
        <begin position="449"/>
        <end position="466"/>
    </location>
</feature>
<keyword evidence="5" id="KW-0694">RNA-binding</keyword>
<evidence type="ECO:0000256" key="7">
    <source>
        <dbReference type="SAM" id="Coils"/>
    </source>
</evidence>
<dbReference type="PROSITE" id="PS50005">
    <property type="entry name" value="TPR"/>
    <property type="match status" value="1"/>
</dbReference>
<dbReference type="Gene3D" id="1.25.40.10">
    <property type="entry name" value="Tetratricopeptide repeat domain"/>
    <property type="match status" value="1"/>
</dbReference>
<dbReference type="HOGENOM" id="CLU_516297_0_0_1"/>
<proteinExistence type="predicted"/>
<dbReference type="GO" id="GO:0003755">
    <property type="term" value="F:peptidyl-prolyl cis-trans isomerase activity"/>
    <property type="evidence" value="ECO:0007669"/>
    <property type="project" value="UniProtKB-EC"/>
</dbReference>